<sequence length="111" mass="13407">MCDGCRVISNKISKRRYKHRNLELFYREKSNPLFNVSVHAMRTYREIARILGISHTGVQKIELRALKKFKDNWIRMFGKNTCVNEEILEPWEYLLKKGFIAYIHNDRKIIY</sequence>
<name>A0A6M3L729_9ZZZZ</name>
<dbReference type="SUPFAM" id="SSF88659">
    <property type="entry name" value="Sigma3 and sigma4 domains of RNA polymerase sigma factors"/>
    <property type="match status" value="1"/>
</dbReference>
<dbReference type="Gene3D" id="1.10.10.10">
    <property type="entry name" value="Winged helix-like DNA-binding domain superfamily/Winged helix DNA-binding domain"/>
    <property type="match status" value="1"/>
</dbReference>
<reference evidence="2" key="1">
    <citation type="submission" date="2020-03" db="EMBL/GenBank/DDBJ databases">
        <title>The deep terrestrial virosphere.</title>
        <authorList>
            <person name="Holmfeldt K."/>
            <person name="Nilsson E."/>
            <person name="Simone D."/>
            <person name="Lopez-Fernandez M."/>
            <person name="Wu X."/>
            <person name="de Brujin I."/>
            <person name="Lundin D."/>
            <person name="Andersson A."/>
            <person name="Bertilsson S."/>
            <person name="Dopson M."/>
        </authorList>
    </citation>
    <scope>NUCLEOTIDE SEQUENCE</scope>
    <source>
        <strain evidence="1">MM415A04062</strain>
        <strain evidence="2">MM415B02625</strain>
    </source>
</reference>
<protein>
    <submittedName>
        <fullName evidence="2">Putative sigma-70 region domain containing protein</fullName>
    </submittedName>
</protein>
<dbReference type="InterPro" id="IPR036388">
    <property type="entry name" value="WH-like_DNA-bd_sf"/>
</dbReference>
<evidence type="ECO:0000313" key="2">
    <source>
        <dbReference type="EMBL" id="QJA89035.1"/>
    </source>
</evidence>
<accession>A0A6M3L729</accession>
<dbReference type="AlphaFoldDB" id="A0A6M3L729"/>
<organism evidence="2">
    <name type="scientific">viral metagenome</name>
    <dbReference type="NCBI Taxonomy" id="1070528"/>
    <lineage>
        <taxon>unclassified sequences</taxon>
        <taxon>metagenomes</taxon>
        <taxon>organismal metagenomes</taxon>
    </lineage>
</organism>
<gene>
    <name evidence="1" type="ORF">MM415A04062_0007</name>
    <name evidence="2" type="ORF">MM415B02625_0013</name>
</gene>
<dbReference type="InterPro" id="IPR013324">
    <property type="entry name" value="RNA_pol_sigma_r3/r4-like"/>
</dbReference>
<dbReference type="EMBL" id="MT141755">
    <property type="protein sequence ID" value="QJA70003.1"/>
    <property type="molecule type" value="Genomic_DNA"/>
</dbReference>
<proteinExistence type="predicted"/>
<dbReference type="EMBL" id="MT142818">
    <property type="protein sequence ID" value="QJA89035.1"/>
    <property type="molecule type" value="Genomic_DNA"/>
</dbReference>
<evidence type="ECO:0000313" key="1">
    <source>
        <dbReference type="EMBL" id="QJA70003.1"/>
    </source>
</evidence>